<proteinExistence type="predicted"/>
<protein>
    <submittedName>
        <fullName evidence="2">Uncharacterized protein</fullName>
    </submittedName>
</protein>
<organism evidence="2">
    <name type="scientific">Entomoneis paludosa</name>
    <dbReference type="NCBI Taxonomy" id="265537"/>
    <lineage>
        <taxon>Eukaryota</taxon>
        <taxon>Sar</taxon>
        <taxon>Stramenopiles</taxon>
        <taxon>Ochrophyta</taxon>
        <taxon>Bacillariophyta</taxon>
        <taxon>Bacillariophyceae</taxon>
        <taxon>Bacillariophycidae</taxon>
        <taxon>Entomoneidaceae</taxon>
        <taxon>Entomoneis</taxon>
    </lineage>
</organism>
<reference evidence="2" key="1">
    <citation type="submission" date="2021-01" db="EMBL/GenBank/DDBJ databases">
        <authorList>
            <person name="Corre E."/>
            <person name="Pelletier E."/>
            <person name="Niang G."/>
            <person name="Scheremetjew M."/>
            <person name="Finn R."/>
            <person name="Kale V."/>
            <person name="Holt S."/>
            <person name="Cochrane G."/>
            <person name="Meng A."/>
            <person name="Brown T."/>
            <person name="Cohen L."/>
        </authorList>
    </citation>
    <scope>NUCLEOTIDE SEQUENCE</scope>
    <source>
        <strain evidence="2">CCMP125</strain>
    </source>
</reference>
<feature type="compositionally biased region" description="Polar residues" evidence="1">
    <location>
        <begin position="39"/>
        <end position="52"/>
    </location>
</feature>
<gene>
    <name evidence="2" type="ORF">APAL1065_LOCUS26304</name>
</gene>
<evidence type="ECO:0000256" key="1">
    <source>
        <dbReference type="SAM" id="MobiDB-lite"/>
    </source>
</evidence>
<name>A0A7S3DX17_9STRA</name>
<accession>A0A7S3DX17</accession>
<feature type="region of interest" description="Disordered" evidence="1">
    <location>
        <begin position="35"/>
        <end position="92"/>
    </location>
</feature>
<sequence>MNPMMEPQQEHATDSANSVIRLEMNGAQNLDELLRGMQESWQTSASGMTTSFTEDDDTLDSREQKTQKRKTRRGGRRKSKRCMPNAMAANER</sequence>
<dbReference type="AlphaFoldDB" id="A0A7S3DX17"/>
<feature type="compositionally biased region" description="Basic residues" evidence="1">
    <location>
        <begin position="67"/>
        <end position="81"/>
    </location>
</feature>
<dbReference type="EMBL" id="HBHT01039135">
    <property type="protein sequence ID" value="CAD9993311.1"/>
    <property type="molecule type" value="Transcribed_RNA"/>
</dbReference>
<evidence type="ECO:0000313" key="2">
    <source>
        <dbReference type="EMBL" id="CAD9993311.1"/>
    </source>
</evidence>